<proteinExistence type="predicted"/>
<feature type="region of interest" description="Disordered" evidence="1">
    <location>
        <begin position="443"/>
        <end position="465"/>
    </location>
</feature>
<organism evidence="2 3">
    <name type="scientific">Dankookia rubra</name>
    <dbReference type="NCBI Taxonomy" id="1442381"/>
    <lineage>
        <taxon>Bacteria</taxon>
        <taxon>Pseudomonadati</taxon>
        <taxon>Pseudomonadota</taxon>
        <taxon>Alphaproteobacteria</taxon>
        <taxon>Acetobacterales</taxon>
        <taxon>Roseomonadaceae</taxon>
        <taxon>Dankookia</taxon>
    </lineage>
</organism>
<name>A0A4V3AA35_9PROT</name>
<dbReference type="OrthoDB" id="5453446at2"/>
<evidence type="ECO:0000256" key="1">
    <source>
        <dbReference type="SAM" id="MobiDB-lite"/>
    </source>
</evidence>
<dbReference type="RefSeq" id="WP_133289557.1">
    <property type="nucleotide sequence ID" value="NZ_SMSJ01000019.1"/>
</dbReference>
<evidence type="ECO:0000313" key="2">
    <source>
        <dbReference type="EMBL" id="TDH61575.1"/>
    </source>
</evidence>
<dbReference type="EMBL" id="SMSJ01000019">
    <property type="protein sequence ID" value="TDH61575.1"/>
    <property type="molecule type" value="Genomic_DNA"/>
</dbReference>
<dbReference type="Proteomes" id="UP000295096">
    <property type="component" value="Unassembled WGS sequence"/>
</dbReference>
<evidence type="ECO:0000313" key="3">
    <source>
        <dbReference type="Proteomes" id="UP000295096"/>
    </source>
</evidence>
<sequence length="665" mass="72661">MTAQTGAAPVGIEQSVADTLSRPFAITYFKDFAARTKQEGSTTLPALAQQIRQTSRASKAQLPWLKLASFGTKLSDKKSLRHDANVLAISGVEADYDGENVPFGHAVEILSKAGILALVYTSPSHTEDTPRWRILCPTSGELPPDRRDGLMGRLNGLFGGIFSAESWTLSQGYYFGSVASNPSHQVELVDGAPIDLHDDLDVIWRGKSGLSAPATGAPVLKNGRVDEAQLRREITSGEAFHTSSVRLLGRWARDGIACQQARARLTAMFDEVPEERRDARWQERRGDIDRCLEDIYGKEAAQRDAGRRPVSNRGQGVPTAEEGAWLPPVDFLADGEMTGVPELRPEHLPDTLYPFVTDTAARMGVDPVAVALSALVSCASVVHEDWRIQPKRHDDTWTEAARIWGAIVGDPSILKTPVIAACTRPIERLELAARDQHAAAAQRHKAQMAAWKEAGSDPAAKPVPPRLDRYLVEGTTIEALSEVLRDDEEARHRVPTGRVLVRQDEMSEWIAGFDRYRSGGRGGGDRGAYLRLYNGGSYVVDRVGRGSFAVPNWSACVLGGIQPEPIQRIARDAADDGLLQRFLYCVPARQGMGQDRQPDRAAIARYEALIASLVALQPQQVQDTGPAARRRALVLAEAAHRHREEMEGLVRAMAALPGTSSRLKV</sequence>
<keyword evidence="3" id="KW-1185">Reference proteome</keyword>
<accession>A0A4V3AA35</accession>
<dbReference type="AlphaFoldDB" id="A0A4V3AA35"/>
<gene>
    <name evidence="2" type="ORF">E2C06_15685</name>
</gene>
<dbReference type="Pfam" id="PF13148">
    <property type="entry name" value="DUF3987"/>
    <property type="match status" value="1"/>
</dbReference>
<dbReference type="InterPro" id="IPR025048">
    <property type="entry name" value="DUF3987"/>
</dbReference>
<comment type="caution">
    <text evidence="2">The sequence shown here is derived from an EMBL/GenBank/DDBJ whole genome shotgun (WGS) entry which is preliminary data.</text>
</comment>
<protein>
    <submittedName>
        <fullName evidence="2">DUF3987 domain-containing protein</fullName>
    </submittedName>
</protein>
<reference evidence="2 3" key="1">
    <citation type="journal article" date="2016" name="J. Microbiol.">
        <title>Dankookia rubra gen. nov., sp. nov., an alphaproteobacterium isolated from sediment of a shallow stream.</title>
        <authorList>
            <person name="Kim W.H."/>
            <person name="Kim D.H."/>
            <person name="Kang K."/>
            <person name="Ahn T.Y."/>
        </authorList>
    </citation>
    <scope>NUCLEOTIDE SEQUENCE [LARGE SCALE GENOMIC DNA]</scope>
    <source>
        <strain evidence="2 3">JCM30602</strain>
    </source>
</reference>